<name>A0A0X8H0Z5_9FIRM</name>
<dbReference type="Pfam" id="PF02397">
    <property type="entry name" value="Bac_transf"/>
    <property type="match status" value="1"/>
</dbReference>
<dbReference type="STRING" id="1514105.AOC36_08665"/>
<dbReference type="InterPro" id="IPR003362">
    <property type="entry name" value="Bact_transf"/>
</dbReference>
<evidence type="ECO:0000259" key="3">
    <source>
        <dbReference type="Pfam" id="PF02397"/>
    </source>
</evidence>
<dbReference type="GO" id="GO:0016780">
    <property type="term" value="F:phosphotransferase activity, for other substituted phosphate groups"/>
    <property type="evidence" value="ECO:0007669"/>
    <property type="project" value="TreeGrafter"/>
</dbReference>
<evidence type="ECO:0000313" key="5">
    <source>
        <dbReference type="Proteomes" id="UP000063781"/>
    </source>
</evidence>
<comment type="similarity">
    <text evidence="1">Belongs to the bacterial sugar transferase family.</text>
</comment>
<dbReference type="KEGG" id="erl:AOC36_08665"/>
<evidence type="ECO:0000313" key="4">
    <source>
        <dbReference type="EMBL" id="AMC94057.1"/>
    </source>
</evidence>
<evidence type="ECO:0000256" key="1">
    <source>
        <dbReference type="ARBA" id="ARBA00006464"/>
    </source>
</evidence>
<sequence length="209" mass="24629">MYQEYFKRIFDLLLAIIAFPMFLVIVVVIVPLIYFEDKGTLFYNAPRLGKNGKSFNMYKFRSMKMNAPDIRNFDGSTYNAKDDQRLTKIGRFIRKTSLDETPQLLNVFKGDMSIIGPRPDLIEHRSLYEGNEYRKLEVRPGITGYSQAYFRNAIPWKDRIKKDIYYIDHLTLWMDVKVLLKTVVLIIKREKVYGEQKSDNVKDEKANDS</sequence>
<keyword evidence="2" id="KW-0812">Transmembrane</keyword>
<dbReference type="PANTHER" id="PTHR30576:SF0">
    <property type="entry name" value="UNDECAPRENYL-PHOSPHATE N-ACETYLGALACTOSAMINYL 1-PHOSPHATE TRANSFERASE-RELATED"/>
    <property type="match status" value="1"/>
</dbReference>
<protein>
    <submittedName>
        <fullName evidence="4">UDP-phosphate galactose phosphotransferase</fullName>
    </submittedName>
</protein>
<keyword evidence="4" id="KW-0808">Transferase</keyword>
<reference evidence="4 5" key="1">
    <citation type="submission" date="2015-10" db="EMBL/GenBank/DDBJ databases">
        <title>Erysipelothrix larvae sp. LV19 isolated from the larval gut of the rhinoceros beetle, Trypoxylus dichotomus.</title>
        <authorList>
            <person name="Lim S."/>
            <person name="Kim B.-C."/>
        </authorList>
    </citation>
    <scope>NUCLEOTIDE SEQUENCE [LARGE SCALE GENOMIC DNA]</scope>
    <source>
        <strain evidence="4 5">LV19</strain>
    </source>
</reference>
<evidence type="ECO:0000256" key="2">
    <source>
        <dbReference type="SAM" id="Phobius"/>
    </source>
</evidence>
<organism evidence="4 5">
    <name type="scientific">Erysipelothrix larvae</name>
    <dbReference type="NCBI Taxonomy" id="1514105"/>
    <lineage>
        <taxon>Bacteria</taxon>
        <taxon>Bacillati</taxon>
        <taxon>Bacillota</taxon>
        <taxon>Erysipelotrichia</taxon>
        <taxon>Erysipelotrichales</taxon>
        <taxon>Erysipelotrichaceae</taxon>
        <taxon>Erysipelothrix</taxon>
    </lineage>
</organism>
<keyword evidence="5" id="KW-1185">Reference proteome</keyword>
<keyword evidence="2" id="KW-0472">Membrane</keyword>
<dbReference type="OrthoDB" id="9808602at2"/>
<dbReference type="PANTHER" id="PTHR30576">
    <property type="entry name" value="COLANIC BIOSYNTHESIS UDP-GLUCOSE LIPID CARRIER TRANSFERASE"/>
    <property type="match status" value="1"/>
</dbReference>
<accession>A0A0X8H0Z5</accession>
<dbReference type="AlphaFoldDB" id="A0A0X8H0Z5"/>
<dbReference type="EMBL" id="CP013213">
    <property type="protein sequence ID" value="AMC94057.1"/>
    <property type="molecule type" value="Genomic_DNA"/>
</dbReference>
<dbReference type="RefSeq" id="WP_067633406.1">
    <property type="nucleotide sequence ID" value="NZ_CP013213.1"/>
</dbReference>
<dbReference type="Proteomes" id="UP000063781">
    <property type="component" value="Chromosome"/>
</dbReference>
<feature type="transmembrane region" description="Helical" evidence="2">
    <location>
        <begin position="12"/>
        <end position="35"/>
    </location>
</feature>
<gene>
    <name evidence="4" type="ORF">AOC36_08665</name>
</gene>
<feature type="domain" description="Bacterial sugar transferase" evidence="3">
    <location>
        <begin position="7"/>
        <end position="187"/>
    </location>
</feature>
<proteinExistence type="inferred from homology"/>
<keyword evidence="2" id="KW-1133">Transmembrane helix</keyword>